<evidence type="ECO:0000313" key="3">
    <source>
        <dbReference type="EMBL" id="ROW06155.1"/>
    </source>
</evidence>
<evidence type="ECO:0000256" key="1">
    <source>
        <dbReference type="SAM" id="MobiDB-lite"/>
    </source>
</evidence>
<organism evidence="3 4">
    <name type="scientific">Cytospora schulzeri</name>
    <dbReference type="NCBI Taxonomy" id="448051"/>
    <lineage>
        <taxon>Eukaryota</taxon>
        <taxon>Fungi</taxon>
        <taxon>Dikarya</taxon>
        <taxon>Ascomycota</taxon>
        <taxon>Pezizomycotina</taxon>
        <taxon>Sordariomycetes</taxon>
        <taxon>Sordariomycetidae</taxon>
        <taxon>Diaporthales</taxon>
        <taxon>Cytosporaceae</taxon>
        <taxon>Cytospora</taxon>
    </lineage>
</organism>
<evidence type="ECO:0000313" key="4">
    <source>
        <dbReference type="Proteomes" id="UP000283895"/>
    </source>
</evidence>
<comment type="caution">
    <text evidence="3">The sequence shown here is derived from an EMBL/GenBank/DDBJ whole genome shotgun (WGS) entry which is preliminary data.</text>
</comment>
<dbReference type="STRING" id="356882.A0A423WRK1"/>
<dbReference type="OrthoDB" id="20872at2759"/>
<dbReference type="AlphaFoldDB" id="A0A423WRK1"/>
<dbReference type="InterPro" id="IPR035994">
    <property type="entry name" value="Nucleoside_phosphorylase_sf"/>
</dbReference>
<dbReference type="PANTHER" id="PTHR46082">
    <property type="entry name" value="ATP/GTP-BINDING PROTEIN-RELATED"/>
    <property type="match status" value="1"/>
</dbReference>
<dbReference type="Proteomes" id="UP000283895">
    <property type="component" value="Unassembled WGS sequence"/>
</dbReference>
<dbReference type="Pfam" id="PF20150">
    <property type="entry name" value="2EXR"/>
    <property type="match status" value="1"/>
</dbReference>
<dbReference type="PANTHER" id="PTHR46082:SF11">
    <property type="entry name" value="AAA+ ATPASE DOMAIN-CONTAINING PROTEIN-RELATED"/>
    <property type="match status" value="1"/>
</dbReference>
<sequence>MSFHGSGRTLGDGSNVEHQEAPTSRRQAMEAEIPASTLTGVRREVPPKIKGSLLLSEVDILFVAAIILEANAVIAILDKIYENDLIVDGALFLRCGVLAGAKVAILSLTDPGMYRSSVDTQRLSVVLNQQHARSILIIATGICGGVGYVKASSGKPKDVFLGDVIISRRVCKYVQSLRQEGETTSVHCSTRLGDFHTIPADQRLRSMLHSLDVGTKMHEFCEKVNTTLDLLKTVDKESSFLERYGEDHRPETQPPVNSEDLLFNADYPHLHRGICRNNCDPETGHACNTAKDSSCQAAECDKRYARDRGRFGDSQPPKIFMGPYGSEDCILRSPITRDKLYEDGLVDVEMEGRGIWHAGLESKHNVVIIKGVADYADTHKQKDWQPYAATTAACAQAARITMQHEEVLALPEQRPSATDNSRTLTASQVTPRGTNKRLEKDDYTVAWICGESKSDLDAAICMLDDEHLDPSQRFHGNNIYRFGAITVEDETTCRNVVIACVEPQQHRLTATNTSHDIVGILQLEFPNLEAYLSVGTGAGIPCSPSLANPQQDVHLGDVVVGSAEGNNPALIFYDPPGGVSTGSVLPLPPRHLLGPVANMSGDEHMASIRFQKTLRRLERKKGFGRPHNGTDKLYRADFTCADTPNKILCQCDETQLEGRPARRGIGRDFVYHQGTILCQKPFKPPVYRAHLASTHPEALCIETRAPDLPNGIQILVIRGISHYADSHTNRLWWMYAAGTAATFTRELIRKMGEPRVVGRENMVDKTFIFNSLRESTTDNSFYYANSKSDLRASESCIGNDPSKTEAIQGFPRFRNLPVELRYEIWSFCIPDQLVIVLLDCDPHRSRDLRKAARSQRRLPTISQVCHEAREVTLSSGSLLDLGIWTLEKEGYCRARGLDPRTMLPGQDTVVITDQAWFNPKKDTLGFFGRPPGRREFNIEHTLPKFQLTHDCMEVLKASNRIAFSTLSPHKRLGLDQSPPFLISSDREDKDSRIYIAEQICIDAPLSKAIDTGLCGLFGEKNVIMFNRDRPYAKEILDKMPEMRIVVLFILYDIPLTPEESCRAKGTTGSRPL</sequence>
<dbReference type="Gene3D" id="3.40.50.1580">
    <property type="entry name" value="Nucleoside phosphorylase domain"/>
    <property type="match status" value="2"/>
</dbReference>
<feature type="domain" description="2EXR" evidence="2">
    <location>
        <begin position="810"/>
        <end position="924"/>
    </location>
</feature>
<dbReference type="InterPro" id="IPR045518">
    <property type="entry name" value="2EXR"/>
</dbReference>
<protein>
    <recommendedName>
        <fullName evidence="2">2EXR domain-containing protein</fullName>
    </recommendedName>
</protein>
<dbReference type="InterPro" id="IPR053137">
    <property type="entry name" value="NLR-like"/>
</dbReference>
<keyword evidence="4" id="KW-1185">Reference proteome</keyword>
<feature type="region of interest" description="Disordered" evidence="1">
    <location>
        <begin position="411"/>
        <end position="433"/>
    </location>
</feature>
<feature type="region of interest" description="Disordered" evidence="1">
    <location>
        <begin position="1"/>
        <end position="29"/>
    </location>
</feature>
<evidence type="ECO:0000259" key="2">
    <source>
        <dbReference type="Pfam" id="PF20150"/>
    </source>
</evidence>
<dbReference type="GO" id="GO:0003824">
    <property type="term" value="F:catalytic activity"/>
    <property type="evidence" value="ECO:0007669"/>
    <property type="project" value="InterPro"/>
</dbReference>
<feature type="compositionally biased region" description="Polar residues" evidence="1">
    <location>
        <begin position="415"/>
        <end position="433"/>
    </location>
</feature>
<reference evidence="3 4" key="1">
    <citation type="submission" date="2015-09" db="EMBL/GenBank/DDBJ databases">
        <title>Host preference determinants of Valsa canker pathogens revealed by comparative genomics.</title>
        <authorList>
            <person name="Yin Z."/>
            <person name="Huang L."/>
        </authorList>
    </citation>
    <scope>NUCLEOTIDE SEQUENCE [LARGE SCALE GENOMIC DNA]</scope>
    <source>
        <strain evidence="3 4">03-1</strain>
    </source>
</reference>
<dbReference type="GO" id="GO:0009116">
    <property type="term" value="P:nucleoside metabolic process"/>
    <property type="evidence" value="ECO:0007669"/>
    <property type="project" value="InterPro"/>
</dbReference>
<accession>A0A423WRK1</accession>
<proteinExistence type="predicted"/>
<name>A0A423WRK1_9PEZI</name>
<dbReference type="EMBL" id="LKEA01000011">
    <property type="protein sequence ID" value="ROW06155.1"/>
    <property type="molecule type" value="Genomic_DNA"/>
</dbReference>
<gene>
    <name evidence="3" type="ORF">VMCG_04478</name>
</gene>
<dbReference type="SUPFAM" id="SSF53167">
    <property type="entry name" value="Purine and uridine phosphorylases"/>
    <property type="match status" value="2"/>
</dbReference>